<keyword evidence="3" id="KW-1185">Reference proteome</keyword>
<comment type="caution">
    <text evidence="2">The sequence shown here is derived from an EMBL/GenBank/DDBJ whole genome shotgun (WGS) entry which is preliminary data.</text>
</comment>
<dbReference type="EMBL" id="WHYR01000007">
    <property type="protein sequence ID" value="MQL51451.1"/>
    <property type="molecule type" value="Genomic_DNA"/>
</dbReference>
<dbReference type="InterPro" id="IPR020036">
    <property type="entry name" value="PseH"/>
</dbReference>
<evidence type="ECO:0000313" key="2">
    <source>
        <dbReference type="EMBL" id="MQL51451.1"/>
    </source>
</evidence>
<accession>A0A6N7INC5</accession>
<name>A0A6N7INC5_9FIRM</name>
<dbReference type="OrthoDB" id="9795206at2"/>
<dbReference type="AlphaFoldDB" id="A0A6N7INC5"/>
<dbReference type="NCBIfam" id="TIGR03585">
    <property type="entry name" value="PseH"/>
    <property type="match status" value="1"/>
</dbReference>
<dbReference type="Pfam" id="PF13420">
    <property type="entry name" value="Acetyltransf_4"/>
    <property type="match status" value="1"/>
</dbReference>
<sequence length="194" mass="23110">MNDIVNNNNNKPLSLVRLQTITENDLELIRKWRNQDEIRNFMYTNHIISPEEHRKWYEKISNDPSVKYWIFSNDGKMKNGLVCLYNIDAKNKSAFWGFYVGDLQTKGKGIGSRVEFTILDHVFLVMDLNKLNCEVLSFNEVALNLHKKFGFEEEGYFKKHIFRDNKYFDVIRLAMLKEDWLNIHRGRMLKLIAK</sequence>
<proteinExistence type="predicted"/>
<dbReference type="Proteomes" id="UP000441717">
    <property type="component" value="Unassembled WGS sequence"/>
</dbReference>
<dbReference type="InterPro" id="IPR016181">
    <property type="entry name" value="Acyl_CoA_acyltransferase"/>
</dbReference>
<dbReference type="SUPFAM" id="SSF55729">
    <property type="entry name" value="Acyl-CoA N-acyltransferases (Nat)"/>
    <property type="match status" value="1"/>
</dbReference>
<evidence type="ECO:0000313" key="3">
    <source>
        <dbReference type="Proteomes" id="UP000441717"/>
    </source>
</evidence>
<dbReference type="EC" id="2.3.1.202" evidence="2"/>
<dbReference type="Gene3D" id="3.40.630.30">
    <property type="match status" value="1"/>
</dbReference>
<organism evidence="2 3">
    <name type="scientific">Desulfofundulus thermobenzoicus</name>
    <dbReference type="NCBI Taxonomy" id="29376"/>
    <lineage>
        <taxon>Bacteria</taxon>
        <taxon>Bacillati</taxon>
        <taxon>Bacillota</taxon>
        <taxon>Clostridia</taxon>
        <taxon>Eubacteriales</taxon>
        <taxon>Peptococcaceae</taxon>
        <taxon>Desulfofundulus</taxon>
    </lineage>
</organism>
<dbReference type="PROSITE" id="PS51186">
    <property type="entry name" value="GNAT"/>
    <property type="match status" value="1"/>
</dbReference>
<gene>
    <name evidence="2" type="primary">pseH</name>
    <name evidence="2" type="ORF">GFC01_04070</name>
</gene>
<dbReference type="RefSeq" id="WP_152945379.1">
    <property type="nucleotide sequence ID" value="NZ_WHYR01000007.1"/>
</dbReference>
<dbReference type="GO" id="GO:0016747">
    <property type="term" value="F:acyltransferase activity, transferring groups other than amino-acyl groups"/>
    <property type="evidence" value="ECO:0007669"/>
    <property type="project" value="InterPro"/>
</dbReference>
<dbReference type="PANTHER" id="PTHR43415:SF3">
    <property type="entry name" value="GNAT-FAMILY ACETYLTRANSFERASE"/>
    <property type="match status" value="1"/>
</dbReference>
<keyword evidence="2" id="KW-0012">Acyltransferase</keyword>
<evidence type="ECO:0000259" key="1">
    <source>
        <dbReference type="PROSITE" id="PS51186"/>
    </source>
</evidence>
<dbReference type="InterPro" id="IPR000182">
    <property type="entry name" value="GNAT_dom"/>
</dbReference>
<reference evidence="2 3" key="1">
    <citation type="submission" date="2019-10" db="EMBL/GenBank/DDBJ databases">
        <title>Comparative genomics of sulfur disproportionating microorganisms.</title>
        <authorList>
            <person name="Ward L.M."/>
            <person name="Bertran E."/>
            <person name="Johnston D."/>
        </authorList>
    </citation>
    <scope>NUCLEOTIDE SEQUENCE [LARGE SCALE GENOMIC DNA]</scope>
    <source>
        <strain evidence="2 3">DSM 14055</strain>
    </source>
</reference>
<dbReference type="PANTHER" id="PTHR43415">
    <property type="entry name" value="SPERMIDINE N(1)-ACETYLTRANSFERASE"/>
    <property type="match status" value="1"/>
</dbReference>
<keyword evidence="2" id="KW-0808">Transferase</keyword>
<protein>
    <submittedName>
        <fullName evidence="2">UDP-4-amino-4, 6-dideoxy-N-acetyl-beta-L-altrosamine N-acetyltransferase</fullName>
        <ecNumber evidence="2">2.3.1.202</ecNumber>
    </submittedName>
</protein>
<feature type="domain" description="N-acetyltransferase" evidence="1">
    <location>
        <begin position="16"/>
        <end position="169"/>
    </location>
</feature>